<dbReference type="NCBIfam" id="TIGR04183">
    <property type="entry name" value="Por_Secre_tail"/>
    <property type="match status" value="1"/>
</dbReference>
<dbReference type="Gene3D" id="2.120.10.30">
    <property type="entry name" value="TolB, C-terminal domain"/>
    <property type="match status" value="1"/>
</dbReference>
<sequence length="578" mass="63848">MKRIKCLLENIVFRRIEADADGCVKHSASGVLRMAYKGIFCERSDTASPDFLVGAILHFLRVPTFLSGRYCLVLALSLFLSTLSFAQTPEWVYQYVNPERSEWPTTIVADSSGNCYVTGLLARGVTGGIGIIKLDREGTERWFYFDSGYGAGGAGYDMTYRFNNLYLAGVTGNGDMFSVCVDTFGQVVWVWHDTIFSTAHAIDISSSKGIYIAGIKYPAPSDWAVVKLDSLGNECWRYVYDGPAGSYDEATSIVVDRNENIYVGGYSTGSGTAEDFTVLKLDSAGHLVWEYRYDGPANYRDEPNAMALDTFGNIYIAGRSWGVDWDFCVVKIDSSGQEEWVYRYNGLANVGDLLYGLVVDDSGNVYIGGVSVDDTVELFTVINVDSAGQEKWCYLSRGWGKGAGAAAIVLDGLGNIYAGGGFINYMNRSQVVVVKHNCAGESLWTYVYPHQPTPPWTDVNRDITADIYGNIYLACQINVSAWNDDIVVMKFASSQGVVKEVMTNESMKGEFGATIFKGGIEFLPEEDCGLKVYDVSGRVKVEKTFLRGKREYIPLQPGVYFLRVGGREDVIIKKVIIF</sequence>
<dbReference type="InterPro" id="IPR052918">
    <property type="entry name" value="Motility_Chemotaxis_Reg"/>
</dbReference>
<reference evidence="1" key="1">
    <citation type="journal article" date="2020" name="mSystems">
        <title>Genome- and Community-Level Interaction Insights into Carbon Utilization and Element Cycling Functions of Hydrothermarchaeota in Hydrothermal Sediment.</title>
        <authorList>
            <person name="Zhou Z."/>
            <person name="Liu Y."/>
            <person name="Xu W."/>
            <person name="Pan J."/>
            <person name="Luo Z.H."/>
            <person name="Li M."/>
        </authorList>
    </citation>
    <scope>NUCLEOTIDE SEQUENCE [LARGE SCALE GENOMIC DNA]</scope>
    <source>
        <strain evidence="1">SpSt-258</strain>
    </source>
</reference>
<organism evidence="1">
    <name type="scientific">candidate division WOR-3 bacterium</name>
    <dbReference type="NCBI Taxonomy" id="2052148"/>
    <lineage>
        <taxon>Bacteria</taxon>
        <taxon>Bacteria division WOR-3</taxon>
    </lineage>
</organism>
<dbReference type="PANTHER" id="PTHR35580:SF1">
    <property type="entry name" value="PHYTASE-LIKE DOMAIN-CONTAINING PROTEIN"/>
    <property type="match status" value="1"/>
</dbReference>
<name>A0A7V1EHM9_UNCW3</name>
<dbReference type="InterPro" id="IPR010620">
    <property type="entry name" value="SBBP_repeat"/>
</dbReference>
<accession>A0A7V1EHM9</accession>
<protein>
    <submittedName>
        <fullName evidence="1">T9SS type A sorting domain-containing protein</fullName>
    </submittedName>
</protein>
<comment type="caution">
    <text evidence="1">The sequence shown here is derived from an EMBL/GenBank/DDBJ whole genome shotgun (WGS) entry which is preliminary data.</text>
</comment>
<proteinExistence type="predicted"/>
<evidence type="ECO:0000313" key="1">
    <source>
        <dbReference type="EMBL" id="HDY58784.1"/>
    </source>
</evidence>
<dbReference type="Pfam" id="PF06739">
    <property type="entry name" value="SBBP"/>
    <property type="match status" value="2"/>
</dbReference>
<dbReference type="InterPro" id="IPR026444">
    <property type="entry name" value="Secre_tail"/>
</dbReference>
<gene>
    <name evidence="1" type="ORF">ENP86_04440</name>
</gene>
<dbReference type="InterPro" id="IPR011042">
    <property type="entry name" value="6-blade_b-propeller_TolB-like"/>
</dbReference>
<dbReference type="AlphaFoldDB" id="A0A7V1EHM9"/>
<dbReference type="EMBL" id="DSKY01000012">
    <property type="protein sequence ID" value="HDY58784.1"/>
    <property type="molecule type" value="Genomic_DNA"/>
</dbReference>
<dbReference type="PANTHER" id="PTHR35580">
    <property type="entry name" value="CELL SURFACE GLYCOPROTEIN (S-LAYER PROTEIN)-LIKE PROTEIN"/>
    <property type="match status" value="1"/>
</dbReference>
<dbReference type="SUPFAM" id="SSF101898">
    <property type="entry name" value="NHL repeat"/>
    <property type="match status" value="1"/>
</dbReference>